<keyword evidence="3 5" id="KW-1133">Transmembrane helix</keyword>
<dbReference type="Pfam" id="PF04688">
    <property type="entry name" value="Holin_SPP1"/>
    <property type="match status" value="1"/>
</dbReference>
<feature type="transmembrane region" description="Helical" evidence="5">
    <location>
        <begin position="7"/>
        <end position="29"/>
    </location>
</feature>
<reference evidence="6 7" key="1">
    <citation type="submission" date="2023-02" db="EMBL/GenBank/DDBJ databases">
        <authorList>
            <person name="Liu G."/>
        </authorList>
    </citation>
    <scope>NUCLEOTIDE SEQUENCE [LARGE SCALE GENOMIC DNA]</scope>
    <source>
        <strain evidence="6 7">DSM 23008</strain>
    </source>
</reference>
<evidence type="ECO:0000313" key="7">
    <source>
        <dbReference type="Proteomes" id="UP001215143"/>
    </source>
</evidence>
<name>A0ABY7W8F4_9BACI</name>
<keyword evidence="7" id="KW-1185">Reference proteome</keyword>
<accession>A0ABY7W8F4</accession>
<gene>
    <name evidence="6" type="ORF">PQ477_15905</name>
</gene>
<evidence type="ECO:0000313" key="6">
    <source>
        <dbReference type="EMBL" id="WDF02970.1"/>
    </source>
</evidence>
<comment type="subcellular location">
    <subcellularLocation>
        <location evidence="1">Membrane</location>
    </subcellularLocation>
</comment>
<organism evidence="6 7">
    <name type="scientific">Shouchella hunanensis</name>
    <dbReference type="NCBI Taxonomy" id="766894"/>
    <lineage>
        <taxon>Bacteria</taxon>
        <taxon>Bacillati</taxon>
        <taxon>Bacillota</taxon>
        <taxon>Bacilli</taxon>
        <taxon>Bacillales</taxon>
        <taxon>Bacillaceae</taxon>
        <taxon>Shouchella</taxon>
    </lineage>
</organism>
<proteinExistence type="predicted"/>
<sequence>MDKGTVVRTIAMIIVWINVFLTQQGLMPIPVLDEGMIAAGLALVVSIWTWFKNNYITLKGRKQKQELVKAGLAKGDK</sequence>
<evidence type="ECO:0000256" key="1">
    <source>
        <dbReference type="ARBA" id="ARBA00004370"/>
    </source>
</evidence>
<evidence type="ECO:0000256" key="2">
    <source>
        <dbReference type="ARBA" id="ARBA00022692"/>
    </source>
</evidence>
<dbReference type="RefSeq" id="WP_095150015.1">
    <property type="nucleotide sequence ID" value="NZ_CP117834.1"/>
</dbReference>
<keyword evidence="4 5" id="KW-0472">Membrane</keyword>
<protein>
    <submittedName>
        <fullName evidence="6">Phage holin</fullName>
    </submittedName>
</protein>
<evidence type="ECO:0000256" key="3">
    <source>
        <dbReference type="ARBA" id="ARBA00022989"/>
    </source>
</evidence>
<dbReference type="NCBIfam" id="TIGR01592">
    <property type="entry name" value="holin_SPP1"/>
    <property type="match status" value="1"/>
</dbReference>
<feature type="transmembrane region" description="Helical" evidence="5">
    <location>
        <begin position="35"/>
        <end position="51"/>
    </location>
</feature>
<evidence type="ECO:0000256" key="5">
    <source>
        <dbReference type="SAM" id="Phobius"/>
    </source>
</evidence>
<keyword evidence="2 5" id="KW-0812">Transmembrane</keyword>
<dbReference type="InterPro" id="IPR006479">
    <property type="entry name" value="Holin"/>
</dbReference>
<evidence type="ECO:0000256" key="4">
    <source>
        <dbReference type="ARBA" id="ARBA00023136"/>
    </source>
</evidence>
<dbReference type="EMBL" id="CP117834">
    <property type="protein sequence ID" value="WDF02970.1"/>
    <property type="molecule type" value="Genomic_DNA"/>
</dbReference>
<dbReference type="Proteomes" id="UP001215143">
    <property type="component" value="Chromosome"/>
</dbReference>